<reference evidence="2 3" key="1">
    <citation type="submission" date="2024-09" db="EMBL/GenBank/DDBJ databases">
        <title>Genome sequencing and assembly of Phytophthora oleae, isolate VK10A, causative agent of rot of olive drupes.</title>
        <authorList>
            <person name="Conti Taguali S."/>
            <person name="Riolo M."/>
            <person name="La Spada F."/>
            <person name="Cacciola S.O."/>
            <person name="Dionisio G."/>
        </authorList>
    </citation>
    <scope>NUCLEOTIDE SEQUENCE [LARGE SCALE GENOMIC DNA]</scope>
    <source>
        <strain evidence="2 3">VK10A</strain>
    </source>
</reference>
<feature type="region of interest" description="Disordered" evidence="1">
    <location>
        <begin position="1"/>
        <end position="47"/>
    </location>
</feature>
<accession>A0ABD3F215</accession>
<protein>
    <submittedName>
        <fullName evidence="2">Uncharacterized protein</fullName>
    </submittedName>
</protein>
<feature type="compositionally biased region" description="Acidic residues" evidence="1">
    <location>
        <begin position="1"/>
        <end position="10"/>
    </location>
</feature>
<keyword evidence="3" id="KW-1185">Reference proteome</keyword>
<dbReference type="AlphaFoldDB" id="A0ABD3F215"/>
<evidence type="ECO:0000256" key="1">
    <source>
        <dbReference type="SAM" id="MobiDB-lite"/>
    </source>
</evidence>
<dbReference type="EMBL" id="JBIMZQ010000040">
    <property type="protein sequence ID" value="KAL3660537.1"/>
    <property type="molecule type" value="Genomic_DNA"/>
</dbReference>
<name>A0ABD3F215_9STRA</name>
<comment type="caution">
    <text evidence="2">The sequence shown here is derived from an EMBL/GenBank/DDBJ whole genome shotgun (WGS) entry which is preliminary data.</text>
</comment>
<sequence length="59" mass="6051">MSDVQTEELYAELSTPVVDTRHQAAIGGTAPSGQGDAGSPHVEPPQPSVEEMAAFADAV</sequence>
<proteinExistence type="predicted"/>
<evidence type="ECO:0000313" key="3">
    <source>
        <dbReference type="Proteomes" id="UP001632037"/>
    </source>
</evidence>
<evidence type="ECO:0000313" key="2">
    <source>
        <dbReference type="EMBL" id="KAL3660537.1"/>
    </source>
</evidence>
<organism evidence="2 3">
    <name type="scientific">Phytophthora oleae</name>
    <dbReference type="NCBI Taxonomy" id="2107226"/>
    <lineage>
        <taxon>Eukaryota</taxon>
        <taxon>Sar</taxon>
        <taxon>Stramenopiles</taxon>
        <taxon>Oomycota</taxon>
        <taxon>Peronosporomycetes</taxon>
        <taxon>Peronosporales</taxon>
        <taxon>Peronosporaceae</taxon>
        <taxon>Phytophthora</taxon>
    </lineage>
</organism>
<gene>
    <name evidence="2" type="ORF">V7S43_014293</name>
</gene>
<dbReference type="Proteomes" id="UP001632037">
    <property type="component" value="Unassembled WGS sequence"/>
</dbReference>